<name>A0A811G198_CORDP</name>
<dbReference type="InterPro" id="IPR013783">
    <property type="entry name" value="Ig-like_fold"/>
</dbReference>
<gene>
    <name evidence="1" type="ORF">CIP107547_00391</name>
</gene>
<accession>A0A811G198</accession>
<protein>
    <submittedName>
        <fullName evidence="1">Surface-anchored fimbrial subunit</fullName>
    </submittedName>
</protein>
<dbReference type="Proteomes" id="UP000480222">
    <property type="component" value="Unassembled WGS sequence"/>
</dbReference>
<dbReference type="NCBIfam" id="TIGR01167">
    <property type="entry name" value="LPXTG_anchor"/>
    <property type="match status" value="1"/>
</dbReference>
<dbReference type="AlphaFoldDB" id="A0A811G198"/>
<dbReference type="Gene3D" id="2.60.40.10">
    <property type="entry name" value="Immunoglobulins"/>
    <property type="match status" value="1"/>
</dbReference>
<evidence type="ECO:0000313" key="1">
    <source>
        <dbReference type="EMBL" id="CAB0583996.1"/>
    </source>
</evidence>
<organism evidence="1 2">
    <name type="scientific">Corynebacterium diphtheriae</name>
    <dbReference type="NCBI Taxonomy" id="1717"/>
    <lineage>
        <taxon>Bacteria</taxon>
        <taxon>Bacillati</taxon>
        <taxon>Actinomycetota</taxon>
        <taxon>Actinomycetes</taxon>
        <taxon>Mycobacteriales</taxon>
        <taxon>Corynebacteriaceae</taxon>
        <taxon>Corynebacterium</taxon>
    </lineage>
</organism>
<dbReference type="OMA" id="CAVNIQA"/>
<dbReference type="GO" id="GO:0005975">
    <property type="term" value="P:carbohydrate metabolic process"/>
    <property type="evidence" value="ECO:0007669"/>
    <property type="project" value="UniProtKB-ARBA"/>
</dbReference>
<sequence>MIGYSRVVSVALSSALLASAFVLPASAVELPCTTGSIEVGAHTKEAGQKFTAYRIDGIDLTADQGWKDAKNLSTARAAKNLIEPGVSAETNQWGFVRFNDLPVGAYLLRSEKTRDFIVTVPMKEKDGLNCEVVVRPKDQPSGNVEIPRIDTQVPPKHPQVNTNKPGPRSWLASTGASVLGIVAVAALLIAVGVLLVRRRK</sequence>
<dbReference type="RefSeq" id="WP_014302798.1">
    <property type="nucleotide sequence ID" value="NZ_CAJDYE010000020.1"/>
</dbReference>
<proteinExistence type="predicted"/>
<reference evidence="1 2" key="1">
    <citation type="submission" date="2020-02" db="EMBL/GenBank/DDBJ databases">
        <authorList>
            <person name="Brisse S."/>
        </authorList>
    </citation>
    <scope>NUCLEOTIDE SEQUENCE [LARGE SCALE GENOMIC DNA]</scope>
    <source>
        <strain evidence="1">CIP107547</strain>
    </source>
</reference>
<dbReference type="EMBL" id="CADDAV010000005">
    <property type="protein sequence ID" value="CAB0583996.1"/>
    <property type="molecule type" value="Genomic_DNA"/>
</dbReference>
<comment type="caution">
    <text evidence="1">The sequence shown here is derived from an EMBL/GenBank/DDBJ whole genome shotgun (WGS) entry which is preliminary data.</text>
</comment>
<evidence type="ECO:0000313" key="2">
    <source>
        <dbReference type="Proteomes" id="UP000480222"/>
    </source>
</evidence>